<dbReference type="Pfam" id="PF03803">
    <property type="entry name" value="Scramblase"/>
    <property type="match status" value="1"/>
</dbReference>
<dbReference type="PANTHER" id="PTHR23248">
    <property type="entry name" value="PHOSPHOLIPID SCRAMBLASE-RELATED"/>
    <property type="match status" value="1"/>
</dbReference>
<evidence type="ECO:0000313" key="4">
    <source>
        <dbReference type="EMBL" id="CAG5086193.1"/>
    </source>
</evidence>
<name>A0ABN7RZ40_OIKDI</name>
<dbReference type="Proteomes" id="UP001158576">
    <property type="component" value="Chromosome PAR"/>
</dbReference>
<feature type="region of interest" description="Disordered" evidence="3">
    <location>
        <begin position="1"/>
        <end position="32"/>
    </location>
</feature>
<gene>
    <name evidence="4" type="ORF">OKIOD_LOCUS2694</name>
</gene>
<keyword evidence="5" id="KW-1185">Reference proteome</keyword>
<accession>A0ABN7RZ40</accession>
<proteinExistence type="inferred from homology"/>
<evidence type="ECO:0000256" key="1">
    <source>
        <dbReference type="ARBA" id="ARBA00005350"/>
    </source>
</evidence>
<evidence type="ECO:0000313" key="5">
    <source>
        <dbReference type="Proteomes" id="UP001158576"/>
    </source>
</evidence>
<organism evidence="4 5">
    <name type="scientific">Oikopleura dioica</name>
    <name type="common">Tunicate</name>
    <dbReference type="NCBI Taxonomy" id="34765"/>
    <lineage>
        <taxon>Eukaryota</taxon>
        <taxon>Metazoa</taxon>
        <taxon>Chordata</taxon>
        <taxon>Tunicata</taxon>
        <taxon>Appendicularia</taxon>
        <taxon>Copelata</taxon>
        <taxon>Oikopleuridae</taxon>
        <taxon>Oikopleura</taxon>
    </lineage>
</organism>
<sequence>MPSSEMVITIQPNSQKFKAQASDAEGTNNGNAEHLDGVRRVVIQQRLSLIEAFTDFDRRNKYDMWDADTGETLFFGQENEIGDGCQGYCVRNCFAGHREAEIPLQMSNVATHAAYPDQTINTEYGGKGKYHLSKARAVGLTPCQCGCCAPCMTACFGCCGLCSREACCGLCWMEKGLAHLSTYFKGSETHKIQQRDGGCGKASFFITDEVSKRVVFEIVKEEFCTSAICCNDVPYPIFDANGQEVGSITKYWAGGKTGCSACWQEANNASTHVIAFPATASNTEKLAIIGQAILIDYTYYQRKDDNNNN</sequence>
<dbReference type="InterPro" id="IPR005552">
    <property type="entry name" value="Scramblase"/>
</dbReference>
<dbReference type="PANTHER" id="PTHR23248:SF9">
    <property type="entry name" value="PHOSPHOLIPID SCRAMBLASE"/>
    <property type="match status" value="1"/>
</dbReference>
<evidence type="ECO:0000256" key="3">
    <source>
        <dbReference type="SAM" id="MobiDB-lite"/>
    </source>
</evidence>
<comment type="function">
    <text evidence="2">May mediate accelerated ATP-independent bidirectional transbilayer migration of phospholipids upon binding calcium ions that results in a loss of phospholipid asymmetry in the plasma membrane.</text>
</comment>
<keyword evidence="2" id="KW-0564">Palmitate</keyword>
<protein>
    <recommendedName>
        <fullName evidence="2">Phospholipid scramblase</fullName>
    </recommendedName>
</protein>
<evidence type="ECO:0000256" key="2">
    <source>
        <dbReference type="RuleBase" id="RU363116"/>
    </source>
</evidence>
<comment type="similarity">
    <text evidence="1 2">Belongs to the phospholipid scramblase family.</text>
</comment>
<reference evidence="4 5" key="1">
    <citation type="submission" date="2021-04" db="EMBL/GenBank/DDBJ databases">
        <authorList>
            <person name="Bliznina A."/>
        </authorList>
    </citation>
    <scope>NUCLEOTIDE SEQUENCE [LARGE SCALE GENOMIC DNA]</scope>
</reference>
<dbReference type="EMBL" id="OU015568">
    <property type="protein sequence ID" value="CAG5086193.1"/>
    <property type="molecule type" value="Genomic_DNA"/>
</dbReference>
<keyword evidence="2" id="KW-0449">Lipoprotein</keyword>
<comment type="cofactor">
    <cofactor evidence="2">
        <name>Ca(2+)</name>
        <dbReference type="ChEBI" id="CHEBI:29108"/>
    </cofactor>
</comment>
<keyword evidence="2" id="KW-0106">Calcium</keyword>